<dbReference type="SUPFAM" id="SSF48208">
    <property type="entry name" value="Six-hairpin glycosidases"/>
    <property type="match status" value="1"/>
</dbReference>
<name>A0A060CK12_9BACT</name>
<accession>A0A060CK12</accession>
<reference evidence="2" key="1">
    <citation type="journal article" date="2013" name="Environ. Microbiol.">
        <title>Seasonally variable intestinal metagenomes of the red palm weevil (Rhynchophorus ferrugineus).</title>
        <authorList>
            <person name="Jia S."/>
            <person name="Zhang X."/>
            <person name="Zhang G."/>
            <person name="Yin A."/>
            <person name="Zhang S."/>
            <person name="Li F."/>
            <person name="Wang L."/>
            <person name="Zhao D."/>
            <person name="Yun Q."/>
            <person name="Tala"/>
            <person name="Wang J."/>
            <person name="Sun G."/>
            <person name="Baabdullah M."/>
            <person name="Yu X."/>
            <person name="Hu S."/>
            <person name="Al-Mssallem I.S."/>
            <person name="Yu J."/>
        </authorList>
    </citation>
    <scope>NUCLEOTIDE SEQUENCE</scope>
</reference>
<evidence type="ECO:0000313" key="2">
    <source>
        <dbReference type="EMBL" id="AIA95604.1"/>
    </source>
</evidence>
<feature type="chain" id="PRO_5001582417" evidence="1">
    <location>
        <begin position="27"/>
        <end position="102"/>
    </location>
</feature>
<sequence length="102" mass="11198">MKNPLAPLLRCCLAAGSLLFAPSLPAAESPRSGETGRYRNLFVELLGKTEAEVDAKLEAAFRKLFYGDPWNERLYFPGPDGTAYIPDVGNRDVRSEGLSYGM</sequence>
<dbReference type="AlphaFoldDB" id="A0A060CK12"/>
<keyword evidence="1" id="KW-0732">Signal</keyword>
<dbReference type="InterPro" id="IPR012341">
    <property type="entry name" value="6hp_glycosidase-like_sf"/>
</dbReference>
<evidence type="ECO:0000256" key="1">
    <source>
        <dbReference type="SAM" id="SignalP"/>
    </source>
</evidence>
<proteinExistence type="predicted"/>
<feature type="non-terminal residue" evidence="2">
    <location>
        <position position="102"/>
    </location>
</feature>
<dbReference type="EMBL" id="KF128239">
    <property type="protein sequence ID" value="AIA95604.1"/>
    <property type="molecule type" value="Genomic_DNA"/>
</dbReference>
<dbReference type="Gene3D" id="1.50.10.10">
    <property type="match status" value="1"/>
</dbReference>
<feature type="signal peptide" evidence="1">
    <location>
        <begin position="1"/>
        <end position="26"/>
    </location>
</feature>
<organism evidence="2">
    <name type="scientific">uncultured Opitutus sp</name>
    <dbReference type="NCBI Taxonomy" id="296825"/>
    <lineage>
        <taxon>Bacteria</taxon>
        <taxon>Pseudomonadati</taxon>
        <taxon>Verrucomicrobiota</taxon>
        <taxon>Opitutia</taxon>
        <taxon>Opitutales</taxon>
        <taxon>Opitutaceae</taxon>
        <taxon>Opitutus</taxon>
        <taxon>environmental samples</taxon>
    </lineage>
</organism>
<protein>
    <submittedName>
        <fullName evidence="2">CAZy families GH8 protein</fullName>
    </submittedName>
</protein>
<dbReference type="GO" id="GO:0005975">
    <property type="term" value="P:carbohydrate metabolic process"/>
    <property type="evidence" value="ECO:0007669"/>
    <property type="project" value="InterPro"/>
</dbReference>
<dbReference type="InterPro" id="IPR008928">
    <property type="entry name" value="6-hairpin_glycosidase_sf"/>
</dbReference>